<dbReference type="Gene3D" id="1.25.40.10">
    <property type="entry name" value="Tetratricopeptide repeat domain"/>
    <property type="match status" value="2"/>
</dbReference>
<sequence length="628" mass="71256">MGKLVVLKLDGDIQARGFRVTLEIGPDRTRPDIEVSGALPASPELCQNLSQWQTTYRSLGQITRITPHRISIDGSPHHKVRECHQLANRLQSSLSQWLASEDFSAIDRRLREELQRTEAIRVLLRTDNPDLQKLPWHLWDFFERYPLAEMALSSEEFERMPVYSPPLTKNKVRILAILGHAQGIDVESDRRLLENLPHAEVVFLVEPEPEAINDRLWEQAWDIIFFAGHSETDGDTGRIYINPQASLTINELWYGLRKAVERGLQLAIFNSCDGLGLARQLNDLNIPQMIVMRELVPDRVAQAFMTHFLTRFSEGEPFYLAVREARERLQGLEKQYPCATWLPAIYQHPATALPTWAEMAQITPELPIFGNASCPIFSQCAEQTLPSSPTPATRKGLSNKAKIALLLAVGAIAWQFAIPWTVKSLNNLGLNRFFNGELSSADKIFRLAHRLKPDNSAVLYNQGWHCETIRDFGCAYSHYQQSAKFGSVAAYSNLGRLYIKGYMGRVDYQVAVGFIKRGLELYPKQISSGEIHIYYSLIKNLGWARLGQERYEDALEHLEEAIALDPTRPAAYCLLAQVQEAQGQIVEAIATWETCLEYAHPDRPDEDEWIGMARQRVKVLTALNSDPL</sequence>
<gene>
    <name evidence="3" type="ORF">BH720_04360</name>
</gene>
<feature type="domain" description="CHAT" evidence="2">
    <location>
        <begin position="166"/>
        <end position="341"/>
    </location>
</feature>
<dbReference type="PROSITE" id="PS50005">
    <property type="entry name" value="TPR"/>
    <property type="match status" value="1"/>
</dbReference>
<evidence type="ECO:0000259" key="2">
    <source>
        <dbReference type="Pfam" id="PF12770"/>
    </source>
</evidence>
<comment type="caution">
    <text evidence="3">The sequence shown here is derived from an EMBL/GenBank/DDBJ whole genome shotgun (WGS) entry which is preliminary data.</text>
</comment>
<dbReference type="SUPFAM" id="SSF81901">
    <property type="entry name" value="HCP-like"/>
    <property type="match status" value="1"/>
</dbReference>
<organism evidence="3">
    <name type="scientific">Desertifilum tharense IPPAS B-1220</name>
    <dbReference type="NCBI Taxonomy" id="1781255"/>
    <lineage>
        <taxon>Bacteria</taxon>
        <taxon>Bacillati</taxon>
        <taxon>Cyanobacteriota</taxon>
        <taxon>Cyanophyceae</taxon>
        <taxon>Desertifilales</taxon>
        <taxon>Desertifilaceae</taxon>
        <taxon>Desertifilum</taxon>
    </lineage>
</organism>
<dbReference type="SMART" id="SM00028">
    <property type="entry name" value="TPR"/>
    <property type="match status" value="4"/>
</dbReference>
<dbReference type="RefSeq" id="WP_069965942.1">
    <property type="nucleotide sequence ID" value="NZ_CM124774.1"/>
</dbReference>
<dbReference type="Pfam" id="PF14559">
    <property type="entry name" value="TPR_19"/>
    <property type="match status" value="1"/>
</dbReference>
<keyword evidence="1" id="KW-0802">TPR repeat</keyword>
<accession>A0A1E5QP13</accession>
<dbReference type="InterPro" id="IPR011990">
    <property type="entry name" value="TPR-like_helical_dom_sf"/>
</dbReference>
<dbReference type="EMBL" id="MJGC01000038">
    <property type="protein sequence ID" value="OEJ76412.1"/>
    <property type="molecule type" value="Genomic_DNA"/>
</dbReference>
<dbReference type="AlphaFoldDB" id="A0A1E5QP13"/>
<name>A0A1E5QP13_9CYAN</name>
<proteinExistence type="predicted"/>
<dbReference type="InterPro" id="IPR019734">
    <property type="entry name" value="TPR_rpt"/>
</dbReference>
<dbReference type="Pfam" id="PF12770">
    <property type="entry name" value="CHAT"/>
    <property type="match status" value="1"/>
</dbReference>
<dbReference type="InterPro" id="IPR024983">
    <property type="entry name" value="CHAT_dom"/>
</dbReference>
<protein>
    <recommendedName>
        <fullName evidence="2">CHAT domain-containing protein</fullName>
    </recommendedName>
</protein>
<feature type="repeat" description="TPR" evidence="1">
    <location>
        <begin position="535"/>
        <end position="568"/>
    </location>
</feature>
<dbReference type="OrthoDB" id="444941at2"/>
<dbReference type="STRING" id="1781255.BH720_04360"/>
<reference evidence="3" key="1">
    <citation type="submission" date="2016-09" db="EMBL/GenBank/DDBJ databases">
        <title>Draft genome of thermotolerant cyanobacterium Desertifilum sp. strain IPPAS B-1220.</title>
        <authorList>
            <person name="Sinetova M.A."/>
            <person name="Bolakhan K."/>
            <person name="Zayadan B.K."/>
            <person name="Mironov K.S."/>
            <person name="Ustinova V."/>
            <person name="Kupriyanova E.V."/>
            <person name="Sidorov R.A."/>
            <person name="Skrypnik A.N."/>
            <person name="Gogoleva N.E."/>
            <person name="Gogolev Y.V."/>
            <person name="Los D.A."/>
        </authorList>
    </citation>
    <scope>NUCLEOTIDE SEQUENCE [LARGE SCALE GENOMIC DNA]</scope>
    <source>
        <strain evidence="3">IPPAS B-1220</strain>
    </source>
</reference>
<evidence type="ECO:0000256" key="1">
    <source>
        <dbReference type="PROSITE-ProRule" id="PRU00339"/>
    </source>
</evidence>
<evidence type="ECO:0000313" key="3">
    <source>
        <dbReference type="EMBL" id="OEJ76412.1"/>
    </source>
</evidence>